<dbReference type="Proteomes" id="UP000004016">
    <property type="component" value="Unassembled WGS sequence"/>
</dbReference>
<organism evidence="1 2">
    <name type="scientific">Dorea longicatena DSM 13814</name>
    <dbReference type="NCBI Taxonomy" id="411462"/>
    <lineage>
        <taxon>Bacteria</taxon>
        <taxon>Bacillati</taxon>
        <taxon>Bacillota</taxon>
        <taxon>Clostridia</taxon>
        <taxon>Lachnospirales</taxon>
        <taxon>Lachnospiraceae</taxon>
        <taxon>Dorea</taxon>
    </lineage>
</organism>
<proteinExistence type="predicted"/>
<comment type="caution">
    <text evidence="1">The sequence shown here is derived from an EMBL/GenBank/DDBJ whole genome shotgun (WGS) entry which is preliminary data.</text>
</comment>
<name>A6BI53_9FIRM</name>
<protein>
    <submittedName>
        <fullName evidence="1">Uncharacterized protein</fullName>
    </submittedName>
</protein>
<gene>
    <name evidence="1" type="ORF">DORLON_01981</name>
</gene>
<reference evidence="1 2" key="2">
    <citation type="submission" date="2007-04" db="EMBL/GenBank/DDBJ databases">
        <title>Draft genome sequence of Dorea longicatena (DSM 13814).</title>
        <authorList>
            <person name="Sudarsanam P."/>
            <person name="Ley R."/>
            <person name="Guruge J."/>
            <person name="Turnbaugh P.J."/>
            <person name="Mahowald M."/>
            <person name="Liep D."/>
            <person name="Gordon J."/>
        </authorList>
    </citation>
    <scope>NUCLEOTIDE SEQUENCE [LARGE SCALE GENOMIC DNA]</scope>
    <source>
        <strain evidence="1 2">DSM 13814</strain>
    </source>
</reference>
<dbReference type="EMBL" id="AAXB02000011">
    <property type="protein sequence ID" value="EDM62587.1"/>
    <property type="molecule type" value="Genomic_DNA"/>
</dbReference>
<evidence type="ECO:0000313" key="1">
    <source>
        <dbReference type="EMBL" id="EDM62587.1"/>
    </source>
</evidence>
<accession>A6BI53</accession>
<dbReference type="AlphaFoldDB" id="A6BI53"/>
<evidence type="ECO:0000313" key="2">
    <source>
        <dbReference type="Proteomes" id="UP000004016"/>
    </source>
</evidence>
<dbReference type="HOGENOM" id="CLU_3396233_0_0_9"/>
<reference evidence="1 2" key="1">
    <citation type="submission" date="2007-03" db="EMBL/GenBank/DDBJ databases">
        <authorList>
            <person name="Fulton L."/>
            <person name="Clifton S."/>
            <person name="Fulton B."/>
            <person name="Xu J."/>
            <person name="Minx P."/>
            <person name="Pepin K.H."/>
            <person name="Johnson M."/>
            <person name="Thiruvilangam P."/>
            <person name="Bhonagiri V."/>
            <person name="Nash W.E."/>
            <person name="Mardis E.R."/>
            <person name="Wilson R.K."/>
        </authorList>
    </citation>
    <scope>NUCLEOTIDE SEQUENCE [LARGE SCALE GENOMIC DNA]</scope>
    <source>
        <strain evidence="1 2">DSM 13814</strain>
    </source>
</reference>
<sequence>MRMMYHISQTAYAAVYKTYNCSGQYCRKKYK</sequence>